<feature type="chain" id="PRO_5035866698" evidence="4">
    <location>
        <begin position="41"/>
        <end position="155"/>
    </location>
</feature>
<dbReference type="Proteomes" id="UP000594638">
    <property type="component" value="Unassembled WGS sequence"/>
</dbReference>
<dbReference type="PROSITE" id="PS50985">
    <property type="entry name" value="GRAS"/>
    <property type="match status" value="1"/>
</dbReference>
<evidence type="ECO:0000313" key="5">
    <source>
        <dbReference type="EMBL" id="CAA2980366.1"/>
    </source>
</evidence>
<evidence type="ECO:0000256" key="1">
    <source>
        <dbReference type="ARBA" id="ARBA00023015"/>
    </source>
</evidence>
<dbReference type="PANTHER" id="PTHR31636">
    <property type="entry name" value="OSJNBA0084A10.13 PROTEIN-RELATED"/>
    <property type="match status" value="1"/>
</dbReference>
<evidence type="ECO:0000256" key="2">
    <source>
        <dbReference type="ARBA" id="ARBA00023163"/>
    </source>
</evidence>
<sequence length="155" mass="17232">MMSLSPGLGSPCPWVREMRSEDRGLFLIHLLIACAGHVAAGNVENANTGLEYISNLASPDGDTMKRIAAYFTDRLLIECLKVILEAMEGEKVVHITDLHSFEPAQWISLLQALSERREGPPHIIITGIHEQKGALEHMAHRLIQEAEKFRNPISV</sequence>
<evidence type="ECO:0000256" key="4">
    <source>
        <dbReference type="SAM" id="SignalP"/>
    </source>
</evidence>
<comment type="caution">
    <text evidence="3">Lacks conserved residue(s) required for the propagation of feature annotation.</text>
</comment>
<evidence type="ECO:0000256" key="3">
    <source>
        <dbReference type="PROSITE-ProRule" id="PRU01191"/>
    </source>
</evidence>
<comment type="similarity">
    <text evidence="3">Belongs to the GRAS family.</text>
</comment>
<dbReference type="AlphaFoldDB" id="A0A8S0RLR9"/>
<keyword evidence="4" id="KW-0732">Signal</keyword>
<dbReference type="Gramene" id="OE9A082943T1">
    <property type="protein sequence ID" value="OE9A082943C1"/>
    <property type="gene ID" value="OE9A082943"/>
</dbReference>
<dbReference type="Pfam" id="PF03514">
    <property type="entry name" value="GRAS"/>
    <property type="match status" value="2"/>
</dbReference>
<evidence type="ECO:0000313" key="6">
    <source>
        <dbReference type="Proteomes" id="UP000594638"/>
    </source>
</evidence>
<dbReference type="EMBL" id="CACTIH010003645">
    <property type="protein sequence ID" value="CAA2980366.1"/>
    <property type="molecule type" value="Genomic_DNA"/>
</dbReference>
<proteinExistence type="inferred from homology"/>
<gene>
    <name evidence="5" type="ORF">OLEA9_A082943</name>
</gene>
<reference evidence="5 6" key="1">
    <citation type="submission" date="2019-12" db="EMBL/GenBank/DDBJ databases">
        <authorList>
            <person name="Alioto T."/>
            <person name="Alioto T."/>
            <person name="Gomez Garrido J."/>
        </authorList>
    </citation>
    <scope>NUCLEOTIDE SEQUENCE [LARGE SCALE GENOMIC DNA]</scope>
</reference>
<comment type="caution">
    <text evidence="5">The sequence shown here is derived from an EMBL/GenBank/DDBJ whole genome shotgun (WGS) entry which is preliminary data.</text>
</comment>
<accession>A0A8S0RLR9</accession>
<keyword evidence="1" id="KW-0805">Transcription regulation</keyword>
<protein>
    <submittedName>
        <fullName evidence="5">Uncharacterized protein</fullName>
    </submittedName>
</protein>
<name>A0A8S0RLR9_OLEEU</name>
<keyword evidence="2" id="KW-0804">Transcription</keyword>
<organism evidence="5 6">
    <name type="scientific">Olea europaea subsp. europaea</name>
    <dbReference type="NCBI Taxonomy" id="158383"/>
    <lineage>
        <taxon>Eukaryota</taxon>
        <taxon>Viridiplantae</taxon>
        <taxon>Streptophyta</taxon>
        <taxon>Embryophyta</taxon>
        <taxon>Tracheophyta</taxon>
        <taxon>Spermatophyta</taxon>
        <taxon>Magnoliopsida</taxon>
        <taxon>eudicotyledons</taxon>
        <taxon>Gunneridae</taxon>
        <taxon>Pentapetalae</taxon>
        <taxon>asterids</taxon>
        <taxon>lamiids</taxon>
        <taxon>Lamiales</taxon>
        <taxon>Oleaceae</taxon>
        <taxon>Oleeae</taxon>
        <taxon>Olea</taxon>
    </lineage>
</organism>
<dbReference type="OrthoDB" id="1715375at2759"/>
<feature type="signal peptide" evidence="4">
    <location>
        <begin position="1"/>
        <end position="40"/>
    </location>
</feature>
<dbReference type="InterPro" id="IPR005202">
    <property type="entry name" value="TF_GRAS"/>
</dbReference>
<keyword evidence="6" id="KW-1185">Reference proteome</keyword>